<protein>
    <submittedName>
        <fullName evidence="5">GNAT family N-acetyltransferase</fullName>
    </submittedName>
</protein>
<dbReference type="PANTHER" id="PTHR10545:SF29">
    <property type="entry name" value="GH14572P-RELATED"/>
    <property type="match status" value="1"/>
</dbReference>
<keyword evidence="2" id="KW-0012">Acyltransferase</keyword>
<gene>
    <name evidence="5" type="ORF">FQB35_03030</name>
</gene>
<dbReference type="SUPFAM" id="SSF55729">
    <property type="entry name" value="Acyl-CoA N-acyltransferases (Nat)"/>
    <property type="match status" value="1"/>
</dbReference>
<organism evidence="5 6">
    <name type="scientific">Crassaminicella thermophila</name>
    <dbReference type="NCBI Taxonomy" id="2599308"/>
    <lineage>
        <taxon>Bacteria</taxon>
        <taxon>Bacillati</taxon>
        <taxon>Bacillota</taxon>
        <taxon>Clostridia</taxon>
        <taxon>Eubacteriales</taxon>
        <taxon>Clostridiaceae</taxon>
        <taxon>Crassaminicella</taxon>
    </lineage>
</organism>
<feature type="coiled-coil region" evidence="3">
    <location>
        <begin position="32"/>
        <end position="59"/>
    </location>
</feature>
<evidence type="ECO:0000256" key="3">
    <source>
        <dbReference type="SAM" id="Coils"/>
    </source>
</evidence>
<name>A0A5C0SCH5_CRATE</name>
<dbReference type="GO" id="GO:0008080">
    <property type="term" value="F:N-acetyltransferase activity"/>
    <property type="evidence" value="ECO:0007669"/>
    <property type="project" value="TreeGrafter"/>
</dbReference>
<reference evidence="5 6" key="1">
    <citation type="submission" date="2019-07" db="EMBL/GenBank/DDBJ databases">
        <title>Complete genome of Crassaminicella thermophila SY095.</title>
        <authorList>
            <person name="Li X."/>
        </authorList>
    </citation>
    <scope>NUCLEOTIDE SEQUENCE [LARGE SCALE GENOMIC DNA]</scope>
    <source>
        <strain evidence="5 6">SY095</strain>
    </source>
</reference>
<dbReference type="Proteomes" id="UP000324646">
    <property type="component" value="Chromosome"/>
</dbReference>
<dbReference type="Pfam" id="PF00583">
    <property type="entry name" value="Acetyltransf_1"/>
    <property type="match status" value="1"/>
</dbReference>
<dbReference type="KEGG" id="crs:FQB35_03030"/>
<dbReference type="CDD" id="cd04301">
    <property type="entry name" value="NAT_SF"/>
    <property type="match status" value="1"/>
</dbReference>
<accession>A0A5C0SCH5</accession>
<dbReference type="PROSITE" id="PS51186">
    <property type="entry name" value="GNAT"/>
    <property type="match status" value="1"/>
</dbReference>
<evidence type="ECO:0000256" key="2">
    <source>
        <dbReference type="ARBA" id="ARBA00023315"/>
    </source>
</evidence>
<evidence type="ECO:0000259" key="4">
    <source>
        <dbReference type="PROSITE" id="PS51186"/>
    </source>
</evidence>
<dbReference type="InterPro" id="IPR051016">
    <property type="entry name" value="Diverse_Substrate_AcTransf"/>
</dbReference>
<keyword evidence="3" id="KW-0175">Coiled coil</keyword>
<dbReference type="Gene3D" id="3.40.630.30">
    <property type="match status" value="1"/>
</dbReference>
<dbReference type="InterPro" id="IPR016181">
    <property type="entry name" value="Acyl_CoA_acyltransferase"/>
</dbReference>
<sequence>MNIRVATIDDAKDIAYINVETWLTTYKGIVPDKFLQERKEKIEEIVENIRKKLKDNNIKALVCEKDNKIVGFATYGKERDNDLVYQGELYAIYILESYQKKGLGKEIFKQVVKNLISMGMNNMFIWALEENKSCRFYEKLGGTIVKRRNIKIGGKELKEVGYGWNDLKGICC</sequence>
<feature type="domain" description="N-acetyltransferase" evidence="4">
    <location>
        <begin position="1"/>
        <end position="158"/>
    </location>
</feature>
<evidence type="ECO:0000313" key="6">
    <source>
        <dbReference type="Proteomes" id="UP000324646"/>
    </source>
</evidence>
<dbReference type="AlphaFoldDB" id="A0A5C0SCH5"/>
<dbReference type="OrthoDB" id="5292888at2"/>
<dbReference type="RefSeq" id="WP_148808557.1">
    <property type="nucleotide sequence ID" value="NZ_CP042243.1"/>
</dbReference>
<dbReference type="InterPro" id="IPR000182">
    <property type="entry name" value="GNAT_dom"/>
</dbReference>
<keyword evidence="1 5" id="KW-0808">Transferase</keyword>
<proteinExistence type="predicted"/>
<keyword evidence="6" id="KW-1185">Reference proteome</keyword>
<dbReference type="EMBL" id="CP042243">
    <property type="protein sequence ID" value="QEK11426.1"/>
    <property type="molecule type" value="Genomic_DNA"/>
</dbReference>
<dbReference type="PANTHER" id="PTHR10545">
    <property type="entry name" value="DIAMINE N-ACETYLTRANSFERASE"/>
    <property type="match status" value="1"/>
</dbReference>
<evidence type="ECO:0000313" key="5">
    <source>
        <dbReference type="EMBL" id="QEK11426.1"/>
    </source>
</evidence>
<evidence type="ECO:0000256" key="1">
    <source>
        <dbReference type="ARBA" id="ARBA00022679"/>
    </source>
</evidence>